<dbReference type="EMBL" id="LVVM01001135">
    <property type="protein sequence ID" value="OJA19185.1"/>
    <property type="molecule type" value="Genomic_DNA"/>
</dbReference>
<sequence length="22" mass="2437">MSGHAGLFVMRIAPHMVIPICR</sequence>
<accession>A0A1J8R0J6</accession>
<dbReference type="AlphaFoldDB" id="A0A1J8R0J6"/>
<dbReference type="Proteomes" id="UP000183567">
    <property type="component" value="Unassembled WGS sequence"/>
</dbReference>
<proteinExistence type="predicted"/>
<keyword evidence="2" id="KW-1185">Reference proteome</keyword>
<organism evidence="1 2">
    <name type="scientific">Rhizopogon vesiculosus</name>
    <dbReference type="NCBI Taxonomy" id="180088"/>
    <lineage>
        <taxon>Eukaryota</taxon>
        <taxon>Fungi</taxon>
        <taxon>Dikarya</taxon>
        <taxon>Basidiomycota</taxon>
        <taxon>Agaricomycotina</taxon>
        <taxon>Agaricomycetes</taxon>
        <taxon>Agaricomycetidae</taxon>
        <taxon>Boletales</taxon>
        <taxon>Suillineae</taxon>
        <taxon>Rhizopogonaceae</taxon>
        <taxon>Rhizopogon</taxon>
    </lineage>
</organism>
<evidence type="ECO:0000313" key="2">
    <source>
        <dbReference type="Proteomes" id="UP000183567"/>
    </source>
</evidence>
<protein>
    <submittedName>
        <fullName evidence="1">Uncharacterized protein</fullName>
    </submittedName>
</protein>
<evidence type="ECO:0000313" key="1">
    <source>
        <dbReference type="EMBL" id="OJA19185.1"/>
    </source>
</evidence>
<comment type="caution">
    <text evidence="1">The sequence shown here is derived from an EMBL/GenBank/DDBJ whole genome shotgun (WGS) entry which is preliminary data.</text>
</comment>
<gene>
    <name evidence="1" type="ORF">AZE42_11848</name>
</gene>
<reference evidence="1 2" key="1">
    <citation type="submission" date="2016-03" db="EMBL/GenBank/DDBJ databases">
        <title>Comparative genomics of the ectomycorrhizal sister species Rhizopogon vinicolor and Rhizopogon vesiculosus (Basidiomycota: Boletales) reveals a divergence of the mating type B locus.</title>
        <authorList>
            <person name="Mujic A.B."/>
            <person name="Kuo A."/>
            <person name="Tritt A."/>
            <person name="Lipzen A."/>
            <person name="Chen C."/>
            <person name="Johnson J."/>
            <person name="Sharma A."/>
            <person name="Barry K."/>
            <person name="Grigoriev I.V."/>
            <person name="Spatafora J.W."/>
        </authorList>
    </citation>
    <scope>NUCLEOTIDE SEQUENCE [LARGE SCALE GENOMIC DNA]</scope>
    <source>
        <strain evidence="1 2">AM-OR11-056</strain>
    </source>
</reference>
<name>A0A1J8R0J6_9AGAM</name>